<accession>A0A6A4GKT7</accession>
<gene>
    <name evidence="2" type="ORF">BT96DRAFT_1006623</name>
</gene>
<dbReference type="EMBL" id="ML769935">
    <property type="protein sequence ID" value="KAE9385895.1"/>
    <property type="molecule type" value="Genomic_DNA"/>
</dbReference>
<feature type="region of interest" description="Disordered" evidence="1">
    <location>
        <begin position="403"/>
        <end position="424"/>
    </location>
</feature>
<feature type="compositionally biased region" description="Low complexity" evidence="1">
    <location>
        <begin position="404"/>
        <end position="422"/>
    </location>
</feature>
<sequence length="514" mass="55863">MSMGSQKNLAACQTRGSGKNQPPGKGRKKASNVLDDTDSVSTQKVSKPRPKPKHIPIKNPSIVADSTNDSEAATLLLGLVGNKSAEECTADFVRGEWAHFAVFKETPTAPVQTPVSPQTSISHKIAEILSSSKSSESELEPDAPDSKEQDIVYEVERNGVLHEFTLSNAASFRTFLCSTAKVFAISIIHLGALGYVPSFLPKSPKPLPKILDSDSTYEKMLEKIEDHIEQMKSHNKGKGIVKVFSIHVVDTSAGSGDGNGKKETAGKKGKSTLKTSDSTPVLEVDDDEQEYKLYLKVEAKHHCDDCNKACYVKTKGGEHYHYRTQDLTTWASLLKKHKAIFDTLPAAVLKNIEMGVVTQVAIQARGRGDAGGGPGGHPPAYNPWYPSTPPGWSPYGGFLHQDPHASSSHAMTSSPASSPARTPMKRPLSSLISEWLTSLDDHADRGQDNLNFRQYSMVLFNEGIIRVDDLVDLNTAERVQAVIGSNWGTANHLLKFVKEDVAGPTKCSTKKAHR</sequence>
<feature type="region of interest" description="Disordered" evidence="1">
    <location>
        <begin position="1"/>
        <end position="64"/>
    </location>
</feature>
<evidence type="ECO:0000313" key="3">
    <source>
        <dbReference type="Proteomes" id="UP000799118"/>
    </source>
</evidence>
<evidence type="ECO:0000313" key="2">
    <source>
        <dbReference type="EMBL" id="KAE9385895.1"/>
    </source>
</evidence>
<dbReference type="OrthoDB" id="3027237at2759"/>
<name>A0A6A4GKT7_9AGAR</name>
<dbReference type="Proteomes" id="UP000799118">
    <property type="component" value="Unassembled WGS sequence"/>
</dbReference>
<protein>
    <submittedName>
        <fullName evidence="2">Uncharacterized protein</fullName>
    </submittedName>
</protein>
<evidence type="ECO:0000256" key="1">
    <source>
        <dbReference type="SAM" id="MobiDB-lite"/>
    </source>
</evidence>
<dbReference type="AlphaFoldDB" id="A0A6A4GKT7"/>
<feature type="compositionally biased region" description="Basic residues" evidence="1">
    <location>
        <begin position="46"/>
        <end position="56"/>
    </location>
</feature>
<reference evidence="2" key="1">
    <citation type="journal article" date="2019" name="Environ. Microbiol.">
        <title>Fungal ecological strategies reflected in gene transcription - a case study of two litter decomposers.</title>
        <authorList>
            <person name="Barbi F."/>
            <person name="Kohler A."/>
            <person name="Barry K."/>
            <person name="Baskaran P."/>
            <person name="Daum C."/>
            <person name="Fauchery L."/>
            <person name="Ihrmark K."/>
            <person name="Kuo A."/>
            <person name="LaButti K."/>
            <person name="Lipzen A."/>
            <person name="Morin E."/>
            <person name="Grigoriev I.V."/>
            <person name="Henrissat B."/>
            <person name="Lindahl B."/>
            <person name="Martin F."/>
        </authorList>
    </citation>
    <scope>NUCLEOTIDE SEQUENCE</scope>
    <source>
        <strain evidence="2">JB14</strain>
    </source>
</reference>
<feature type="region of interest" description="Disordered" evidence="1">
    <location>
        <begin position="253"/>
        <end position="279"/>
    </location>
</feature>
<proteinExistence type="predicted"/>
<keyword evidence="3" id="KW-1185">Reference proteome</keyword>
<organism evidence="2 3">
    <name type="scientific">Gymnopus androsaceus JB14</name>
    <dbReference type="NCBI Taxonomy" id="1447944"/>
    <lineage>
        <taxon>Eukaryota</taxon>
        <taxon>Fungi</taxon>
        <taxon>Dikarya</taxon>
        <taxon>Basidiomycota</taxon>
        <taxon>Agaricomycotina</taxon>
        <taxon>Agaricomycetes</taxon>
        <taxon>Agaricomycetidae</taxon>
        <taxon>Agaricales</taxon>
        <taxon>Marasmiineae</taxon>
        <taxon>Omphalotaceae</taxon>
        <taxon>Gymnopus</taxon>
    </lineage>
</organism>